<dbReference type="GO" id="GO:0103016">
    <property type="term" value="F:tRNA-uridine 2-sulfurtransferase activity"/>
    <property type="evidence" value="ECO:0007669"/>
    <property type="project" value="UniProtKB-EC"/>
</dbReference>
<dbReference type="EMBL" id="LGGH01000070">
    <property type="protein sequence ID" value="KUK67771.1"/>
    <property type="molecule type" value="Genomic_DNA"/>
</dbReference>
<comment type="function">
    <text evidence="9">Catalyzes the 2-thiolation of uridine at the wobble position (U34) of tRNA, leading to the formation of s(2)U34.</text>
</comment>
<comment type="caution">
    <text evidence="9">Lacks conserved residue(s) required for the propagation of feature annotation.</text>
</comment>
<keyword evidence="3 9" id="KW-0819">tRNA processing</keyword>
<feature type="binding site" evidence="9">
    <location>
        <position position="148"/>
    </location>
    <ligand>
        <name>ATP</name>
        <dbReference type="ChEBI" id="CHEBI:30616"/>
    </ligand>
</feature>
<dbReference type="EC" id="2.8.1.13" evidence="9"/>
<feature type="active site" description="Cysteine persulfide intermediate" evidence="9">
    <location>
        <position position="220"/>
    </location>
</feature>
<dbReference type="CDD" id="cd01998">
    <property type="entry name" value="MnmA_TRMU-like"/>
    <property type="match status" value="1"/>
</dbReference>
<comment type="catalytic activity">
    <reaction evidence="8 9">
        <text>S-sulfanyl-L-cysteinyl-[protein] + uridine(34) in tRNA + AH2 + ATP = 2-thiouridine(34) in tRNA + L-cysteinyl-[protein] + A + AMP + diphosphate + H(+)</text>
        <dbReference type="Rhea" id="RHEA:47032"/>
        <dbReference type="Rhea" id="RHEA-COMP:10131"/>
        <dbReference type="Rhea" id="RHEA-COMP:11726"/>
        <dbReference type="Rhea" id="RHEA-COMP:11727"/>
        <dbReference type="Rhea" id="RHEA-COMP:11728"/>
        <dbReference type="ChEBI" id="CHEBI:13193"/>
        <dbReference type="ChEBI" id="CHEBI:15378"/>
        <dbReference type="ChEBI" id="CHEBI:17499"/>
        <dbReference type="ChEBI" id="CHEBI:29950"/>
        <dbReference type="ChEBI" id="CHEBI:30616"/>
        <dbReference type="ChEBI" id="CHEBI:33019"/>
        <dbReference type="ChEBI" id="CHEBI:61963"/>
        <dbReference type="ChEBI" id="CHEBI:65315"/>
        <dbReference type="ChEBI" id="CHEBI:87170"/>
        <dbReference type="ChEBI" id="CHEBI:456215"/>
        <dbReference type="EC" id="2.8.1.13"/>
    </reaction>
</comment>
<dbReference type="GO" id="GO:0000049">
    <property type="term" value="F:tRNA binding"/>
    <property type="evidence" value="ECO:0007669"/>
    <property type="project" value="UniProtKB-KW"/>
</dbReference>
<accession>A0A101GZY0</accession>
<dbReference type="Pfam" id="PF20259">
    <property type="entry name" value="tRNA_Me_trans_M"/>
    <property type="match status" value="1"/>
</dbReference>
<feature type="active site" description="Nucleophile" evidence="9">
    <location>
        <position position="124"/>
    </location>
</feature>
<keyword evidence="7" id="KW-1015">Disulfide bond</keyword>
<evidence type="ECO:0000256" key="8">
    <source>
        <dbReference type="ARBA" id="ARBA00051542"/>
    </source>
</evidence>
<dbReference type="NCBIfam" id="NF001138">
    <property type="entry name" value="PRK00143.1"/>
    <property type="match status" value="1"/>
</dbReference>
<dbReference type="PATRIC" id="fig|1236046.6.peg.731"/>
<dbReference type="Pfam" id="PF03054">
    <property type="entry name" value="tRNA_Me_trans"/>
    <property type="match status" value="1"/>
</dbReference>
<dbReference type="GO" id="GO:0005737">
    <property type="term" value="C:cytoplasm"/>
    <property type="evidence" value="ECO:0007669"/>
    <property type="project" value="UniProtKB-SubCell"/>
</dbReference>
<organism evidence="12 13">
    <name type="scientific">Mesotoga infera</name>
    <dbReference type="NCBI Taxonomy" id="1236046"/>
    <lineage>
        <taxon>Bacteria</taxon>
        <taxon>Thermotogati</taxon>
        <taxon>Thermotogota</taxon>
        <taxon>Thermotogae</taxon>
        <taxon>Kosmotogales</taxon>
        <taxon>Kosmotogaceae</taxon>
        <taxon>Mesotoga</taxon>
    </lineage>
</organism>
<dbReference type="Proteomes" id="UP000054260">
    <property type="component" value="Unassembled WGS sequence"/>
</dbReference>
<dbReference type="GO" id="GO:0002143">
    <property type="term" value="P:tRNA wobble position uridine thiolation"/>
    <property type="evidence" value="ECO:0007669"/>
    <property type="project" value="TreeGrafter"/>
</dbReference>
<feature type="domain" description="tRNA-specific 2-thiouridylase MnmA-like C-terminal" evidence="10">
    <location>
        <begin position="298"/>
        <end position="372"/>
    </location>
</feature>
<sequence>MRFSDSKRYCPMTLYPLETLEPKATVNIVMVIEMKIGIALSGGVDSAVAAARLIRQGNDVTGYHMIVLEGNPLANAAVDDARAVADHLGIELKIVDLREEFRKILYYFATSYMSGETPNPCVVCNDSIKFGLLLERMFSFGAEKIATGHYARLVSLDEKIFLARALDRAKDQSYFLSRIGKHKLQNILFPLSEMTKDEVRQEALAIDLPVHSKKDSQEICFIPNGDYRSFLKSWGIEGKPGPITDESGNLLGRHSGLSGYTIGQRKGLGVSGGERYYVKRLDLERNRLVLALRESLTSDSLTAKDPNWYIDPGDGFECLCMIRSSMRAVPASVSVLDGNRLRVHFPEKVWAVTPGQLAVFYMEDRVVGSAFIEGNSVLESGDDT</sequence>
<dbReference type="InterPro" id="IPR046885">
    <property type="entry name" value="MnmA-like_C"/>
</dbReference>
<keyword evidence="2 9" id="KW-0808">Transferase</keyword>
<dbReference type="Pfam" id="PF20258">
    <property type="entry name" value="tRNA_Me_trans_C"/>
    <property type="match status" value="1"/>
</dbReference>
<evidence type="ECO:0000256" key="4">
    <source>
        <dbReference type="ARBA" id="ARBA00022741"/>
    </source>
</evidence>
<comment type="caution">
    <text evidence="12">The sequence shown here is derived from an EMBL/GenBank/DDBJ whole genome shotgun (WGS) entry which is preliminary data.</text>
</comment>
<protein>
    <recommendedName>
        <fullName evidence="9">tRNA-specific 2-thiouridylase MnmA</fullName>
        <ecNumber evidence="9">2.8.1.13</ecNumber>
    </recommendedName>
</protein>
<evidence type="ECO:0000313" key="12">
    <source>
        <dbReference type="EMBL" id="KUK67771.1"/>
    </source>
</evidence>
<dbReference type="HAMAP" id="MF_00144">
    <property type="entry name" value="tRNA_thiouridyl_MnmA"/>
    <property type="match status" value="1"/>
</dbReference>
<reference evidence="13" key="1">
    <citation type="journal article" date="2015" name="MBio">
        <title>Genome-Resolved Metagenomic Analysis Reveals Roles for Candidate Phyla and Other Microbial Community Members in Biogeochemical Transformations in Oil Reservoirs.</title>
        <authorList>
            <person name="Hu P."/>
            <person name="Tom L."/>
            <person name="Singh A."/>
            <person name="Thomas B.C."/>
            <person name="Baker B.J."/>
            <person name="Piceno Y.M."/>
            <person name="Andersen G.L."/>
            <person name="Banfield J.F."/>
        </authorList>
    </citation>
    <scope>NUCLEOTIDE SEQUENCE [LARGE SCALE GENOMIC DNA]</scope>
</reference>
<feature type="domain" description="tRNA-specific 2-thiouridylase MnmA-like central" evidence="11">
    <location>
        <begin position="230"/>
        <end position="290"/>
    </location>
</feature>
<keyword evidence="6 9" id="KW-0694">RNA-binding</keyword>
<gene>
    <name evidence="9" type="primary">mnmA</name>
    <name evidence="12" type="ORF">XD86_0603</name>
</gene>
<dbReference type="Gene3D" id="2.30.30.280">
    <property type="entry name" value="Adenine nucleotide alpha hydrolases-like domains"/>
    <property type="match status" value="1"/>
</dbReference>
<feature type="binding site" evidence="9">
    <location>
        <position position="65"/>
    </location>
    <ligand>
        <name>ATP</name>
        <dbReference type="ChEBI" id="CHEBI:30616"/>
    </ligand>
</feature>
<evidence type="ECO:0000256" key="1">
    <source>
        <dbReference type="ARBA" id="ARBA00022555"/>
    </source>
</evidence>
<dbReference type="GO" id="GO:0005524">
    <property type="term" value="F:ATP binding"/>
    <property type="evidence" value="ECO:0007669"/>
    <property type="project" value="UniProtKB-KW"/>
</dbReference>
<dbReference type="InterPro" id="IPR023382">
    <property type="entry name" value="MnmA-like_central_sf"/>
</dbReference>
<dbReference type="NCBIfam" id="TIGR00420">
    <property type="entry name" value="trmU"/>
    <property type="match status" value="1"/>
</dbReference>
<dbReference type="PANTHER" id="PTHR11933:SF5">
    <property type="entry name" value="MITOCHONDRIAL TRNA-SPECIFIC 2-THIOURIDYLASE 1"/>
    <property type="match status" value="1"/>
</dbReference>
<evidence type="ECO:0000259" key="10">
    <source>
        <dbReference type="Pfam" id="PF20258"/>
    </source>
</evidence>
<dbReference type="Gene3D" id="2.40.30.10">
    <property type="entry name" value="Translation factors"/>
    <property type="match status" value="1"/>
</dbReference>
<dbReference type="AlphaFoldDB" id="A0A101GZY0"/>
<feature type="site" description="Interaction with tRNA" evidence="9">
    <location>
        <position position="356"/>
    </location>
</feature>
<evidence type="ECO:0000256" key="7">
    <source>
        <dbReference type="ARBA" id="ARBA00023157"/>
    </source>
</evidence>
<feature type="binding site" evidence="9">
    <location>
        <begin position="39"/>
        <end position="46"/>
    </location>
    <ligand>
        <name>ATP</name>
        <dbReference type="ChEBI" id="CHEBI:30616"/>
    </ligand>
</feature>
<dbReference type="SUPFAM" id="SSF52402">
    <property type="entry name" value="Adenine nucleotide alpha hydrolases-like"/>
    <property type="match status" value="1"/>
</dbReference>
<dbReference type="Gene3D" id="3.40.50.620">
    <property type="entry name" value="HUPs"/>
    <property type="match status" value="1"/>
</dbReference>
<keyword evidence="5 9" id="KW-0067">ATP-binding</keyword>
<keyword evidence="9" id="KW-0963">Cytoplasm</keyword>
<dbReference type="InterPro" id="IPR014729">
    <property type="entry name" value="Rossmann-like_a/b/a_fold"/>
</dbReference>
<evidence type="ECO:0000256" key="6">
    <source>
        <dbReference type="ARBA" id="ARBA00022884"/>
    </source>
</evidence>
<dbReference type="InterPro" id="IPR046884">
    <property type="entry name" value="MnmA-like_central"/>
</dbReference>
<evidence type="ECO:0000256" key="9">
    <source>
        <dbReference type="HAMAP-Rule" id="MF_00144"/>
    </source>
</evidence>
<keyword evidence="4 9" id="KW-0547">Nucleotide-binding</keyword>
<evidence type="ECO:0000256" key="2">
    <source>
        <dbReference type="ARBA" id="ARBA00022679"/>
    </source>
</evidence>
<proteinExistence type="inferred from homology"/>
<evidence type="ECO:0000259" key="11">
    <source>
        <dbReference type="Pfam" id="PF20259"/>
    </source>
</evidence>
<evidence type="ECO:0000256" key="3">
    <source>
        <dbReference type="ARBA" id="ARBA00022694"/>
    </source>
</evidence>
<feature type="region of interest" description="Interaction with tRNA" evidence="9">
    <location>
        <begin position="170"/>
        <end position="172"/>
    </location>
</feature>
<evidence type="ECO:0000256" key="5">
    <source>
        <dbReference type="ARBA" id="ARBA00022840"/>
    </source>
</evidence>
<name>A0A101GZY0_9BACT</name>
<dbReference type="PANTHER" id="PTHR11933">
    <property type="entry name" value="TRNA 5-METHYLAMINOMETHYL-2-THIOURIDYLATE -METHYLTRANSFERASE"/>
    <property type="match status" value="1"/>
</dbReference>
<comment type="similarity">
    <text evidence="9">Belongs to the MnmA/TRMU family.</text>
</comment>
<evidence type="ECO:0000313" key="13">
    <source>
        <dbReference type="Proteomes" id="UP000054260"/>
    </source>
</evidence>
<keyword evidence="1 9" id="KW-0820">tRNA-binding</keyword>
<comment type="subcellular location">
    <subcellularLocation>
        <location evidence="9">Cytoplasm</location>
    </subcellularLocation>
</comment>
<feature type="site" description="Interaction with tRNA" evidence="9">
    <location>
        <position position="149"/>
    </location>
</feature>
<dbReference type="InterPro" id="IPR004506">
    <property type="entry name" value="MnmA-like"/>
</dbReference>